<dbReference type="Proteomes" id="UP000321405">
    <property type="component" value="Unassembled WGS sequence"/>
</dbReference>
<keyword evidence="3" id="KW-1185">Reference proteome</keyword>
<dbReference type="AlphaFoldDB" id="A0A511BP58"/>
<organism evidence="2 3">
    <name type="scientific">Swaminathania salitolerans</name>
    <dbReference type="NCBI Taxonomy" id="182838"/>
    <lineage>
        <taxon>Bacteria</taxon>
        <taxon>Pseudomonadati</taxon>
        <taxon>Pseudomonadota</taxon>
        <taxon>Alphaproteobacteria</taxon>
        <taxon>Acetobacterales</taxon>
        <taxon>Acetobacteraceae</taxon>
        <taxon>Swaminathania</taxon>
    </lineage>
</organism>
<comment type="caution">
    <text evidence="2">The sequence shown here is derived from an EMBL/GenBank/DDBJ whole genome shotgun (WGS) entry which is preliminary data.</text>
</comment>
<proteinExistence type="predicted"/>
<keyword evidence="1" id="KW-0732">Signal</keyword>
<evidence type="ECO:0008006" key="4">
    <source>
        <dbReference type="Google" id="ProtNLM"/>
    </source>
</evidence>
<accession>A0A511BP58</accession>
<gene>
    <name evidence="2" type="ORF">SSA02_12890</name>
</gene>
<sequence>MSGCATSGLTGLTPDQKRNARRVEAYLNRPVAVVGTFEQSGTAFGEGSGRFVYRPGQIALDYIRPHPMRLRARGGHLRMEDLSNGAVTQLSLARNPLGLLLHVPVRFAGSIRVSDVSTWNGGLQVSLAEANNPSQGLLSLRFSDRGGGLQLAALDGVDARRHRVVITLHDMRDAPAASSLSGEGTGVSPK</sequence>
<dbReference type="InterPro" id="IPR029046">
    <property type="entry name" value="LolA/LolB/LppX"/>
</dbReference>
<evidence type="ECO:0000313" key="3">
    <source>
        <dbReference type="Proteomes" id="UP000321405"/>
    </source>
</evidence>
<name>A0A511BP58_9PROT</name>
<dbReference type="SUPFAM" id="SSF89392">
    <property type="entry name" value="Prokaryotic lipoproteins and lipoprotein localization factors"/>
    <property type="match status" value="1"/>
</dbReference>
<dbReference type="EMBL" id="BJVC01000002">
    <property type="protein sequence ID" value="GEL02126.1"/>
    <property type="molecule type" value="Genomic_DNA"/>
</dbReference>
<reference evidence="2 3" key="1">
    <citation type="submission" date="2019-07" db="EMBL/GenBank/DDBJ databases">
        <title>Whole genome shotgun sequence of Swaminathania salitolerans NBRC 104436.</title>
        <authorList>
            <person name="Hosoyama A."/>
            <person name="Uohara A."/>
            <person name="Ohji S."/>
            <person name="Ichikawa N."/>
        </authorList>
    </citation>
    <scope>NUCLEOTIDE SEQUENCE [LARGE SCALE GENOMIC DNA]</scope>
    <source>
        <strain evidence="2 3">NBRC 104436</strain>
    </source>
</reference>
<protein>
    <recommendedName>
        <fullName evidence="4">Outer membrane lipoprotein carrier protein LolA</fullName>
    </recommendedName>
</protein>
<evidence type="ECO:0000313" key="2">
    <source>
        <dbReference type="EMBL" id="GEL02126.1"/>
    </source>
</evidence>
<evidence type="ECO:0000256" key="1">
    <source>
        <dbReference type="ARBA" id="ARBA00022729"/>
    </source>
</evidence>